<comment type="caution">
    <text evidence="1">The sequence shown here is derived from an EMBL/GenBank/DDBJ whole genome shotgun (WGS) entry which is preliminary data.</text>
</comment>
<gene>
    <name evidence="1" type="ORF">CTI12_AA077520</name>
</gene>
<dbReference type="EMBL" id="PKPP01000432">
    <property type="protein sequence ID" value="PWA92840.1"/>
    <property type="molecule type" value="Genomic_DNA"/>
</dbReference>
<keyword evidence="2" id="KW-1185">Reference proteome</keyword>
<protein>
    <submittedName>
        <fullName evidence="1">Uncharacterized protein</fullName>
    </submittedName>
</protein>
<dbReference type="Proteomes" id="UP000245207">
    <property type="component" value="Unassembled WGS sequence"/>
</dbReference>
<sequence length="93" mass="10808">MPKLLGNLRLREREAKAIEETTLPHAFSSMTLQDSTIGKKPMTLRSYSPSEVEEYHRLPLKEKRTLQQMSKKNIAERASDYFEREASALLRQT</sequence>
<name>A0A2U1Q492_ARTAN</name>
<organism evidence="1 2">
    <name type="scientific">Artemisia annua</name>
    <name type="common">Sweet wormwood</name>
    <dbReference type="NCBI Taxonomy" id="35608"/>
    <lineage>
        <taxon>Eukaryota</taxon>
        <taxon>Viridiplantae</taxon>
        <taxon>Streptophyta</taxon>
        <taxon>Embryophyta</taxon>
        <taxon>Tracheophyta</taxon>
        <taxon>Spermatophyta</taxon>
        <taxon>Magnoliopsida</taxon>
        <taxon>eudicotyledons</taxon>
        <taxon>Gunneridae</taxon>
        <taxon>Pentapetalae</taxon>
        <taxon>asterids</taxon>
        <taxon>campanulids</taxon>
        <taxon>Asterales</taxon>
        <taxon>Asteraceae</taxon>
        <taxon>Asteroideae</taxon>
        <taxon>Anthemideae</taxon>
        <taxon>Artemisiinae</taxon>
        <taxon>Artemisia</taxon>
    </lineage>
</organism>
<dbReference type="AlphaFoldDB" id="A0A2U1Q492"/>
<accession>A0A2U1Q492</accession>
<reference evidence="1 2" key="1">
    <citation type="journal article" date="2018" name="Mol. Plant">
        <title>The genome of Artemisia annua provides insight into the evolution of Asteraceae family and artemisinin biosynthesis.</title>
        <authorList>
            <person name="Shen Q."/>
            <person name="Zhang L."/>
            <person name="Liao Z."/>
            <person name="Wang S."/>
            <person name="Yan T."/>
            <person name="Shi P."/>
            <person name="Liu M."/>
            <person name="Fu X."/>
            <person name="Pan Q."/>
            <person name="Wang Y."/>
            <person name="Lv Z."/>
            <person name="Lu X."/>
            <person name="Zhang F."/>
            <person name="Jiang W."/>
            <person name="Ma Y."/>
            <person name="Chen M."/>
            <person name="Hao X."/>
            <person name="Li L."/>
            <person name="Tang Y."/>
            <person name="Lv G."/>
            <person name="Zhou Y."/>
            <person name="Sun X."/>
            <person name="Brodelius P.E."/>
            <person name="Rose J.K.C."/>
            <person name="Tang K."/>
        </authorList>
    </citation>
    <scope>NUCLEOTIDE SEQUENCE [LARGE SCALE GENOMIC DNA]</scope>
    <source>
        <strain evidence="2">cv. Huhao1</strain>
        <tissue evidence="1">Leaf</tissue>
    </source>
</reference>
<proteinExistence type="predicted"/>
<evidence type="ECO:0000313" key="2">
    <source>
        <dbReference type="Proteomes" id="UP000245207"/>
    </source>
</evidence>
<evidence type="ECO:0000313" key="1">
    <source>
        <dbReference type="EMBL" id="PWA92840.1"/>
    </source>
</evidence>